<comment type="similarity">
    <text evidence="6">Belongs to the ABC-4 integral membrane protein family.</text>
</comment>
<evidence type="ECO:0000259" key="8">
    <source>
        <dbReference type="Pfam" id="PF02687"/>
    </source>
</evidence>
<comment type="caution">
    <text evidence="10">The sequence shown here is derived from an EMBL/GenBank/DDBJ whole genome shotgun (WGS) entry which is preliminary data.</text>
</comment>
<evidence type="ECO:0000256" key="7">
    <source>
        <dbReference type="SAM" id="Phobius"/>
    </source>
</evidence>
<protein>
    <submittedName>
        <fullName evidence="10">Multidrug ABC transporter substrate-binding protein</fullName>
    </submittedName>
</protein>
<proteinExistence type="inferred from homology"/>
<dbReference type="GO" id="GO:0005886">
    <property type="term" value="C:plasma membrane"/>
    <property type="evidence" value="ECO:0007669"/>
    <property type="project" value="UniProtKB-SubCell"/>
</dbReference>
<feature type="transmembrane region" description="Helical" evidence="7">
    <location>
        <begin position="21"/>
        <end position="42"/>
    </location>
</feature>
<evidence type="ECO:0000256" key="2">
    <source>
        <dbReference type="ARBA" id="ARBA00022475"/>
    </source>
</evidence>
<keyword evidence="3 7" id="KW-0812">Transmembrane</keyword>
<dbReference type="InterPro" id="IPR050250">
    <property type="entry name" value="Macrolide_Exporter_MacB"/>
</dbReference>
<dbReference type="PANTHER" id="PTHR30572">
    <property type="entry name" value="MEMBRANE COMPONENT OF TRANSPORTER-RELATED"/>
    <property type="match status" value="1"/>
</dbReference>
<dbReference type="EMBL" id="PFNO01000134">
    <property type="protein sequence ID" value="PIZ48150.1"/>
    <property type="molecule type" value="Genomic_DNA"/>
</dbReference>
<gene>
    <name evidence="10" type="ORF">COY29_04170</name>
</gene>
<accession>A0A2M7TLY5</accession>
<dbReference type="Pfam" id="PF02687">
    <property type="entry name" value="FtsX"/>
    <property type="match status" value="1"/>
</dbReference>
<dbReference type="Pfam" id="PF12704">
    <property type="entry name" value="MacB_PCD"/>
    <property type="match status" value="1"/>
</dbReference>
<feature type="domain" description="MacB-like periplasmic core" evidence="9">
    <location>
        <begin position="22"/>
        <end position="245"/>
    </location>
</feature>
<comment type="subcellular location">
    <subcellularLocation>
        <location evidence="1">Cell membrane</location>
        <topology evidence="1">Multi-pass membrane protein</topology>
    </subcellularLocation>
</comment>
<keyword evidence="4 7" id="KW-1133">Transmembrane helix</keyword>
<feature type="domain" description="ABC3 transporter permease C-terminal" evidence="8">
    <location>
        <begin position="289"/>
        <end position="401"/>
    </location>
</feature>
<evidence type="ECO:0000313" key="11">
    <source>
        <dbReference type="Proteomes" id="UP000229753"/>
    </source>
</evidence>
<feature type="transmembrane region" description="Helical" evidence="7">
    <location>
        <begin position="365"/>
        <end position="391"/>
    </location>
</feature>
<organism evidence="10 11">
    <name type="scientific">Candidatus Woesebacteria bacterium CG_4_10_14_0_2_um_filter_39_14</name>
    <dbReference type="NCBI Taxonomy" id="1975054"/>
    <lineage>
        <taxon>Bacteria</taxon>
        <taxon>Candidatus Woeseibacteriota</taxon>
    </lineage>
</organism>
<dbReference type="InterPro" id="IPR025857">
    <property type="entry name" value="MacB_PCD"/>
</dbReference>
<dbReference type="InterPro" id="IPR003838">
    <property type="entry name" value="ABC3_permease_C"/>
</dbReference>
<sequence>MMELREIILEGLGTLTLNKTRTGLAILGIVIGIGSVITLLSLGQATQKSIQDQIQSLGANLLTVQPGAIRQGGVMGAMGGRTTLTLDDAKAILSSSEVTTIKTVSPEVEKRMQVTTGKSNSNVEIVGVTPQYAEVHKIEISSGSFITQRDVDSMTRVAVLGPTTVTNLFGEGANPVSQTIRINGKTFTIVGVTVAKGGSGFMSQDDRIYVPLYTAQKQLFGISYLNSIAIEANSPEVMTEAQNQVGYLLLARHNLSDPTKADFSIMSQQDILDTASSTTKTFTTLLSGIAAISLLVGGIGIMNIMLVTVTERTREIGLRKALGAKKKIIITQFLTEAIILTFIGGAVGVILGIFASYLYSRLTSSVFAVSFGSILLASVVSVCIGVLFGWYPANKASNLQPIEALRYE</sequence>
<dbReference type="Proteomes" id="UP000229753">
    <property type="component" value="Unassembled WGS sequence"/>
</dbReference>
<feature type="transmembrane region" description="Helical" evidence="7">
    <location>
        <begin position="285"/>
        <end position="307"/>
    </location>
</feature>
<feature type="transmembrane region" description="Helical" evidence="7">
    <location>
        <begin position="328"/>
        <end position="359"/>
    </location>
</feature>
<evidence type="ECO:0000256" key="1">
    <source>
        <dbReference type="ARBA" id="ARBA00004651"/>
    </source>
</evidence>
<evidence type="ECO:0000256" key="5">
    <source>
        <dbReference type="ARBA" id="ARBA00023136"/>
    </source>
</evidence>
<evidence type="ECO:0000259" key="9">
    <source>
        <dbReference type="Pfam" id="PF12704"/>
    </source>
</evidence>
<evidence type="ECO:0000256" key="3">
    <source>
        <dbReference type="ARBA" id="ARBA00022692"/>
    </source>
</evidence>
<evidence type="ECO:0000256" key="6">
    <source>
        <dbReference type="ARBA" id="ARBA00038076"/>
    </source>
</evidence>
<name>A0A2M7TLY5_9BACT</name>
<dbReference type="AlphaFoldDB" id="A0A2M7TLY5"/>
<evidence type="ECO:0000256" key="4">
    <source>
        <dbReference type="ARBA" id="ARBA00022989"/>
    </source>
</evidence>
<keyword evidence="2" id="KW-1003">Cell membrane</keyword>
<evidence type="ECO:0000313" key="10">
    <source>
        <dbReference type="EMBL" id="PIZ48150.1"/>
    </source>
</evidence>
<reference evidence="11" key="1">
    <citation type="submission" date="2017-09" db="EMBL/GenBank/DDBJ databases">
        <title>Depth-based differentiation of microbial function through sediment-hosted aquifers and enrichment of novel symbionts in the deep terrestrial subsurface.</title>
        <authorList>
            <person name="Probst A.J."/>
            <person name="Ladd B."/>
            <person name="Jarett J.K."/>
            <person name="Geller-Mcgrath D.E."/>
            <person name="Sieber C.M.K."/>
            <person name="Emerson J.B."/>
            <person name="Anantharaman K."/>
            <person name="Thomas B.C."/>
            <person name="Malmstrom R."/>
            <person name="Stieglmeier M."/>
            <person name="Klingl A."/>
            <person name="Woyke T."/>
            <person name="Ryan C.M."/>
            <person name="Banfield J.F."/>
        </authorList>
    </citation>
    <scope>NUCLEOTIDE SEQUENCE [LARGE SCALE GENOMIC DNA]</scope>
</reference>
<dbReference type="PANTHER" id="PTHR30572:SF4">
    <property type="entry name" value="ABC TRANSPORTER PERMEASE YTRF"/>
    <property type="match status" value="1"/>
</dbReference>
<keyword evidence="5 7" id="KW-0472">Membrane</keyword>
<dbReference type="GO" id="GO:0022857">
    <property type="term" value="F:transmembrane transporter activity"/>
    <property type="evidence" value="ECO:0007669"/>
    <property type="project" value="TreeGrafter"/>
</dbReference>